<comment type="subcellular location">
    <subcellularLocation>
        <location evidence="1">Membrane</location>
        <topology evidence="1">Multi-pass membrane protein</topology>
    </subcellularLocation>
</comment>
<evidence type="ECO:0000313" key="15">
    <source>
        <dbReference type="Proteomes" id="UP000475862"/>
    </source>
</evidence>
<evidence type="ECO:0008006" key="16">
    <source>
        <dbReference type="Google" id="ProtNLM"/>
    </source>
</evidence>
<evidence type="ECO:0000256" key="3">
    <source>
        <dbReference type="ARBA" id="ARBA00022448"/>
    </source>
</evidence>
<dbReference type="Pfam" id="PF00858">
    <property type="entry name" value="ASC"/>
    <property type="match status" value="2"/>
</dbReference>
<protein>
    <recommendedName>
        <fullName evidence="16">Sodium channel protein Nach</fullName>
    </recommendedName>
</protein>
<evidence type="ECO:0000256" key="7">
    <source>
        <dbReference type="ARBA" id="ARBA00023053"/>
    </source>
</evidence>
<dbReference type="GO" id="GO:0015280">
    <property type="term" value="F:ligand-gated sodium channel activity"/>
    <property type="evidence" value="ECO:0007669"/>
    <property type="project" value="TreeGrafter"/>
</dbReference>
<keyword evidence="4 12" id="KW-0894">Sodium channel</keyword>
<dbReference type="PANTHER" id="PTHR11690">
    <property type="entry name" value="AMILORIDE-SENSITIVE SODIUM CHANNEL-RELATED"/>
    <property type="match status" value="1"/>
</dbReference>
<evidence type="ECO:0000256" key="8">
    <source>
        <dbReference type="ARBA" id="ARBA00023065"/>
    </source>
</evidence>
<keyword evidence="5 12" id="KW-0812">Transmembrane</keyword>
<evidence type="ECO:0000256" key="10">
    <source>
        <dbReference type="ARBA" id="ARBA00023201"/>
    </source>
</evidence>
<dbReference type="OrthoDB" id="6021021at2759"/>
<gene>
    <name evidence="14" type="ORF">AGLY_010366</name>
</gene>
<accession>A0A6G0TI04</accession>
<keyword evidence="7" id="KW-0915">Sodium</keyword>
<keyword evidence="10 12" id="KW-0739">Sodium transport</keyword>
<keyword evidence="8 12" id="KW-0406">Ion transport</keyword>
<dbReference type="PANTHER" id="PTHR11690:SF288">
    <property type="entry name" value="AMILORIDE-SENSITIVE NA+ CHANNEL-RELATED"/>
    <property type="match status" value="1"/>
</dbReference>
<keyword evidence="3 12" id="KW-0813">Transport</keyword>
<proteinExistence type="inferred from homology"/>
<evidence type="ECO:0000256" key="6">
    <source>
        <dbReference type="ARBA" id="ARBA00022989"/>
    </source>
</evidence>
<dbReference type="EMBL" id="VYZN01000040">
    <property type="protein sequence ID" value="KAE9532164.1"/>
    <property type="molecule type" value="Genomic_DNA"/>
</dbReference>
<dbReference type="Gene3D" id="1.10.287.820">
    <property type="entry name" value="Acid-sensing ion channel domain"/>
    <property type="match status" value="2"/>
</dbReference>
<reference evidence="14 15" key="1">
    <citation type="submission" date="2019-08" db="EMBL/GenBank/DDBJ databases">
        <title>The genome of the soybean aphid Biotype 1, its phylome, world population structure and adaptation to the North American continent.</title>
        <authorList>
            <person name="Giordano R."/>
            <person name="Donthu R.K."/>
            <person name="Hernandez A.G."/>
            <person name="Wright C.L."/>
            <person name="Zimin A.V."/>
        </authorList>
    </citation>
    <scope>NUCLEOTIDE SEQUENCE [LARGE SCALE GENOMIC DNA]</scope>
    <source>
        <tissue evidence="14">Whole aphids</tissue>
    </source>
</reference>
<comment type="similarity">
    <text evidence="2 12">Belongs to the amiloride-sensitive sodium channel (TC 1.A.6) family.</text>
</comment>
<dbReference type="Gene3D" id="1.10.287.770">
    <property type="entry name" value="YojJ-like"/>
    <property type="match status" value="1"/>
</dbReference>
<evidence type="ECO:0000256" key="12">
    <source>
        <dbReference type="RuleBase" id="RU000679"/>
    </source>
</evidence>
<comment type="caution">
    <text evidence="14">The sequence shown here is derived from an EMBL/GenBank/DDBJ whole genome shotgun (WGS) entry which is preliminary data.</text>
</comment>
<dbReference type="Proteomes" id="UP000475862">
    <property type="component" value="Unassembled WGS sequence"/>
</dbReference>
<dbReference type="InterPro" id="IPR001873">
    <property type="entry name" value="ENaC"/>
</dbReference>
<feature type="transmembrane region" description="Helical" evidence="13">
    <location>
        <begin position="352"/>
        <end position="375"/>
    </location>
</feature>
<sequence length="719" mass="83723">MGLGETYEHEYLLLLYILFREYLQQYRKILCSVDGNYDVSQNFSTNYFDKNSVAKLINNCAISCQEVFQSDAKWENLTVSNFCQYIQPKISVLGLCFSVNMLPSFQIFKNEYNQRYLDFFSKNNSFIFTERSNWNLDDGYPRNSENDLLVNLNPARTSGITLGNPAEYFLPDPRSFIAPDTYTKIQITPFVKKMNSDLKWRSPEVRKCYLHNERKLSIFEQYTQMNCNYECVFNETFTICGCVSFEMAFLVPSGANICGLAKKDCMLKVQQASYLPEMQLLCKCLPTCSIVEYEITYASHYDDWTYMKTTNLVKNNSRGATIEFVFKKPYFTAYISTSFVDLDSLISNVGGLISLCLGLNLINLFEILYIIVKMVGNYIVHMFDKSFWILIFVLMISITLKALSVLVNVWINHPIVMFIENTESPIQEIPFPSIVICPSSQIRKSVWEKHMNTNSTYWNNLKIYRDKTCTANAYTQRSEHNFIEYVDYDIIKISLQDCGISCAEIFQSDSKWQNTTLKNVCEYIQPIIGIFGLCYTINMMPLNQMLKDMYYQRYSDFFSKNITYVDTGKSNWNLENGYSFYTNQHDTIVDVTPARTNGVSYNHRLRLMLHNLDDEFLGCTNLGIGNGRFLITFSNPAEYYSLTPRKFITPDTYTKIQITPFVKKINSDLMWRSLEIRQCYLQDERQLSIFQQYTELNCNRECEINKTISMCGCVMFEGA</sequence>
<keyword evidence="11 12" id="KW-0407">Ion channel</keyword>
<evidence type="ECO:0000256" key="13">
    <source>
        <dbReference type="SAM" id="Phobius"/>
    </source>
</evidence>
<evidence type="ECO:0000256" key="1">
    <source>
        <dbReference type="ARBA" id="ARBA00004141"/>
    </source>
</evidence>
<keyword evidence="15" id="KW-1185">Reference proteome</keyword>
<keyword evidence="6 13" id="KW-1133">Transmembrane helix</keyword>
<dbReference type="AlphaFoldDB" id="A0A6G0TI04"/>
<evidence type="ECO:0000256" key="11">
    <source>
        <dbReference type="ARBA" id="ARBA00023303"/>
    </source>
</evidence>
<dbReference type="GO" id="GO:0005886">
    <property type="term" value="C:plasma membrane"/>
    <property type="evidence" value="ECO:0007669"/>
    <property type="project" value="TreeGrafter"/>
</dbReference>
<evidence type="ECO:0000256" key="9">
    <source>
        <dbReference type="ARBA" id="ARBA00023136"/>
    </source>
</evidence>
<keyword evidence="9 13" id="KW-0472">Membrane</keyword>
<evidence type="ECO:0000313" key="14">
    <source>
        <dbReference type="EMBL" id="KAE9532164.1"/>
    </source>
</evidence>
<organism evidence="14 15">
    <name type="scientific">Aphis glycines</name>
    <name type="common">Soybean aphid</name>
    <dbReference type="NCBI Taxonomy" id="307491"/>
    <lineage>
        <taxon>Eukaryota</taxon>
        <taxon>Metazoa</taxon>
        <taxon>Ecdysozoa</taxon>
        <taxon>Arthropoda</taxon>
        <taxon>Hexapoda</taxon>
        <taxon>Insecta</taxon>
        <taxon>Pterygota</taxon>
        <taxon>Neoptera</taxon>
        <taxon>Paraneoptera</taxon>
        <taxon>Hemiptera</taxon>
        <taxon>Sternorrhyncha</taxon>
        <taxon>Aphidomorpha</taxon>
        <taxon>Aphidoidea</taxon>
        <taxon>Aphididae</taxon>
        <taxon>Aphidini</taxon>
        <taxon>Aphis</taxon>
        <taxon>Aphis</taxon>
    </lineage>
</organism>
<evidence type="ECO:0000256" key="4">
    <source>
        <dbReference type="ARBA" id="ARBA00022461"/>
    </source>
</evidence>
<evidence type="ECO:0000256" key="2">
    <source>
        <dbReference type="ARBA" id="ARBA00007193"/>
    </source>
</evidence>
<feature type="transmembrane region" description="Helical" evidence="13">
    <location>
        <begin position="387"/>
        <end position="411"/>
    </location>
</feature>
<name>A0A6G0TI04_APHGL</name>
<evidence type="ECO:0000256" key="5">
    <source>
        <dbReference type="ARBA" id="ARBA00022692"/>
    </source>
</evidence>